<name>A0A9W3CEW6_RAPSA</name>
<protein>
    <submittedName>
        <fullName evidence="3">Uncharacterized protein LOC108825521</fullName>
    </submittedName>
</protein>
<evidence type="ECO:0000256" key="1">
    <source>
        <dbReference type="SAM" id="MobiDB-lite"/>
    </source>
</evidence>
<reference evidence="2" key="1">
    <citation type="journal article" date="2019" name="Database">
        <title>The radish genome database (RadishGD): an integrated information resource for radish genomics.</title>
        <authorList>
            <person name="Yu H.J."/>
            <person name="Baek S."/>
            <person name="Lee Y.J."/>
            <person name="Cho A."/>
            <person name="Mun J.H."/>
        </authorList>
    </citation>
    <scope>NUCLEOTIDE SEQUENCE [LARGE SCALE GENOMIC DNA]</scope>
    <source>
        <strain evidence="2">cv. WK10039</strain>
    </source>
</reference>
<dbReference type="Proteomes" id="UP000504610">
    <property type="component" value="Chromosome 9"/>
</dbReference>
<proteinExistence type="predicted"/>
<dbReference type="GeneID" id="108825521"/>
<dbReference type="RefSeq" id="XP_056850171.1">
    <property type="nucleotide sequence ID" value="XM_056994191.1"/>
</dbReference>
<evidence type="ECO:0000313" key="3">
    <source>
        <dbReference type="RefSeq" id="XP_056850171.1"/>
    </source>
</evidence>
<organism evidence="2 3">
    <name type="scientific">Raphanus sativus</name>
    <name type="common">Radish</name>
    <name type="synonym">Raphanus raphanistrum var. sativus</name>
    <dbReference type="NCBI Taxonomy" id="3726"/>
    <lineage>
        <taxon>Eukaryota</taxon>
        <taxon>Viridiplantae</taxon>
        <taxon>Streptophyta</taxon>
        <taxon>Embryophyta</taxon>
        <taxon>Tracheophyta</taxon>
        <taxon>Spermatophyta</taxon>
        <taxon>Magnoliopsida</taxon>
        <taxon>eudicotyledons</taxon>
        <taxon>Gunneridae</taxon>
        <taxon>Pentapetalae</taxon>
        <taxon>rosids</taxon>
        <taxon>malvids</taxon>
        <taxon>Brassicales</taxon>
        <taxon>Brassicaceae</taxon>
        <taxon>Brassiceae</taxon>
        <taxon>Raphanus</taxon>
    </lineage>
</organism>
<dbReference type="AlphaFoldDB" id="A0A9W3CEW6"/>
<gene>
    <name evidence="3" type="primary">LOC108825521</name>
</gene>
<reference evidence="3" key="2">
    <citation type="submission" date="2025-08" db="UniProtKB">
        <authorList>
            <consortium name="RefSeq"/>
        </authorList>
    </citation>
    <scope>IDENTIFICATION</scope>
    <source>
        <tissue evidence="3">Leaf</tissue>
    </source>
</reference>
<sequence>MSSKSDVTPLERLNFTTDKQISLSIEINGPSLLTVLRLCIRKDPKALYNDGLHLLLEFLTVSKNTGWSNRKQITRRLLIIITICLEVTHNKALARDCRNSRKVKEGQRNAKRSEERRSRGKRRGQSFCITLV</sequence>
<keyword evidence="2" id="KW-1185">Reference proteome</keyword>
<feature type="region of interest" description="Disordered" evidence="1">
    <location>
        <begin position="99"/>
        <end position="125"/>
    </location>
</feature>
<feature type="compositionally biased region" description="Basic and acidic residues" evidence="1">
    <location>
        <begin position="99"/>
        <end position="117"/>
    </location>
</feature>
<dbReference type="KEGG" id="rsz:108825521"/>
<accession>A0A9W3CEW6</accession>
<evidence type="ECO:0000313" key="2">
    <source>
        <dbReference type="Proteomes" id="UP000504610"/>
    </source>
</evidence>